<protein>
    <recommendedName>
        <fullName evidence="3">Acyloxyacyl hydrolase</fullName>
    </recommendedName>
</protein>
<dbReference type="RefSeq" id="WP_104509915.1">
    <property type="nucleotide sequence ID" value="NZ_JACIGC010000002.1"/>
</dbReference>
<organism evidence="1 2">
    <name type="scientific">Rhodoblastus sphagnicola</name>
    <dbReference type="NCBI Taxonomy" id="333368"/>
    <lineage>
        <taxon>Bacteria</taxon>
        <taxon>Pseudomonadati</taxon>
        <taxon>Pseudomonadota</taxon>
        <taxon>Alphaproteobacteria</taxon>
        <taxon>Hyphomicrobiales</taxon>
        <taxon>Rhodoblastaceae</taxon>
        <taxon>Rhodoblastus</taxon>
    </lineage>
</organism>
<dbReference type="InterPro" id="IPR018550">
    <property type="entry name" value="Lipid-A_deacylase-rel"/>
</dbReference>
<reference evidence="1 2" key="1">
    <citation type="journal article" date="2018" name="Arch. Microbiol.">
        <title>New insights into the metabolic potential of the phototrophic purple bacterium Rhodopila globiformis DSM 161(T) from its draft genome sequence and evidence for a vanadium-dependent nitrogenase.</title>
        <authorList>
            <person name="Imhoff J.F."/>
            <person name="Rahn T."/>
            <person name="Kunzel S."/>
            <person name="Neulinger S.C."/>
        </authorList>
    </citation>
    <scope>NUCLEOTIDE SEQUENCE [LARGE SCALE GENOMIC DNA]</scope>
    <source>
        <strain evidence="1 2">DSM 16996</strain>
    </source>
</reference>
<dbReference type="Gene3D" id="2.40.160.20">
    <property type="match status" value="1"/>
</dbReference>
<dbReference type="OrthoDB" id="8112769at2"/>
<keyword evidence="2" id="KW-1185">Reference proteome</keyword>
<name>A0A2S6MXP3_9HYPH</name>
<accession>A0A2S6MXP3</accession>
<gene>
    <name evidence="1" type="ORF">CCR94_20880</name>
</gene>
<dbReference type="AlphaFoldDB" id="A0A2S6MXP3"/>
<evidence type="ECO:0008006" key="3">
    <source>
        <dbReference type="Google" id="ProtNLM"/>
    </source>
</evidence>
<dbReference type="Proteomes" id="UP000239089">
    <property type="component" value="Unassembled WGS sequence"/>
</dbReference>
<comment type="caution">
    <text evidence="1">The sequence shown here is derived from an EMBL/GenBank/DDBJ whole genome shotgun (WGS) entry which is preliminary data.</text>
</comment>
<sequence length="195" mass="21080">MKRILSAFVLSCVTCSAAVSAETSPFGQLLPPEATYRMTSPFEARLGGFVHEPGGSEKGSADISGEVIFGNISVNTDPWWDFVTMRAHVGGTFNTDAKTNGEYFGPIWTVALTDRFFVEASIDGAFNDGFTGALKPPPHHAGMGCHVGFHESFSLGYDLTEHWSVMATAEHYSNLNLCARNHGISNFGARIGYSF</sequence>
<dbReference type="Pfam" id="PF09411">
    <property type="entry name" value="PagL"/>
    <property type="match status" value="1"/>
</dbReference>
<evidence type="ECO:0000313" key="1">
    <source>
        <dbReference type="EMBL" id="PPQ27130.1"/>
    </source>
</evidence>
<proteinExistence type="predicted"/>
<dbReference type="EMBL" id="NHSJ01000128">
    <property type="protein sequence ID" value="PPQ27130.1"/>
    <property type="molecule type" value="Genomic_DNA"/>
</dbReference>
<evidence type="ECO:0000313" key="2">
    <source>
        <dbReference type="Proteomes" id="UP000239089"/>
    </source>
</evidence>